<dbReference type="Proteomes" id="UP000663852">
    <property type="component" value="Unassembled WGS sequence"/>
</dbReference>
<dbReference type="OrthoDB" id="10048323at2759"/>
<sequence>MASSDTQLTTGVNEVYDERFEEIHNSVENTIELFDNGRGCRSVKRGTFGCVLGHHSYSSGIHRIRLRSDYGITFFGIHSRSKPLIPDDMVYGNYESNPSIYGWGANGYGISNGMFAQRTFTNKSAGVICFVLMLNCDEHKLNIINENTNERGELNVDTNHTPFPWCLFVQISRMGGCVSLVHPPSLTFKLFLPSAMPMAPSTIKTLEHPIIDSETTDPQLTSALELWRQEAYRMIDHYCEKKREEFIELRHEQQTAVKPTTMQSIFSPLTIDNDKIYFRSNRSASKNILPFQKIGTEALLEQNHGCIAANEQHFLIIQADILFLYKHSWPPIRGLPWTYGEIYDMFWCSALDQFILISEQHLLVFDAKTAQLSPLPLPDNPETINFYGGTCIGNVLYLFTWGWGSSIRVYEIRPMLELKRVYQSPFPCTTDELIMHCTSNYQVLAMVIKNCQDEIYLNLYSPTNMERFWSLKLDLVPGHRNIRCCSVNDNDWMVISPDSSSLIHISAEGELVNKITYDPVPWYGISLKNNDILILSDNTMTTYRLY</sequence>
<name>A0A814KKZ8_ADIRI</name>
<organism evidence="1 2">
    <name type="scientific">Adineta ricciae</name>
    <name type="common">Rotifer</name>
    <dbReference type="NCBI Taxonomy" id="249248"/>
    <lineage>
        <taxon>Eukaryota</taxon>
        <taxon>Metazoa</taxon>
        <taxon>Spiralia</taxon>
        <taxon>Gnathifera</taxon>
        <taxon>Rotifera</taxon>
        <taxon>Eurotatoria</taxon>
        <taxon>Bdelloidea</taxon>
        <taxon>Adinetida</taxon>
        <taxon>Adinetidae</taxon>
        <taxon>Adineta</taxon>
    </lineage>
</organism>
<evidence type="ECO:0000313" key="2">
    <source>
        <dbReference type="Proteomes" id="UP000663852"/>
    </source>
</evidence>
<reference evidence="1" key="1">
    <citation type="submission" date="2021-02" db="EMBL/GenBank/DDBJ databases">
        <authorList>
            <person name="Nowell W R."/>
        </authorList>
    </citation>
    <scope>NUCLEOTIDE SEQUENCE</scope>
</reference>
<gene>
    <name evidence="1" type="ORF">EDS130_LOCUS17574</name>
</gene>
<proteinExistence type="predicted"/>
<accession>A0A814KKZ8</accession>
<evidence type="ECO:0000313" key="1">
    <source>
        <dbReference type="EMBL" id="CAF1053971.1"/>
    </source>
</evidence>
<dbReference type="EMBL" id="CAJNOJ010000079">
    <property type="protein sequence ID" value="CAF1053971.1"/>
    <property type="molecule type" value="Genomic_DNA"/>
</dbReference>
<protein>
    <submittedName>
        <fullName evidence="1">Uncharacterized protein</fullName>
    </submittedName>
</protein>
<comment type="caution">
    <text evidence="1">The sequence shown here is derived from an EMBL/GenBank/DDBJ whole genome shotgun (WGS) entry which is preliminary data.</text>
</comment>
<dbReference type="AlphaFoldDB" id="A0A814KKZ8"/>